<proteinExistence type="predicted"/>
<feature type="domain" description="DUF6378" evidence="1">
    <location>
        <begin position="111"/>
        <end position="186"/>
    </location>
</feature>
<keyword evidence="3" id="KW-1185">Reference proteome</keyword>
<name>A0A4P8N694_9CAUD</name>
<dbReference type="InterPro" id="IPR045958">
    <property type="entry name" value="DUF6378"/>
</dbReference>
<dbReference type="Proteomes" id="UP000303606">
    <property type="component" value="Segment"/>
</dbReference>
<evidence type="ECO:0000313" key="2">
    <source>
        <dbReference type="EMBL" id="QCQ62330.1"/>
    </source>
</evidence>
<evidence type="ECO:0000313" key="3">
    <source>
        <dbReference type="Proteomes" id="UP000303606"/>
    </source>
</evidence>
<reference evidence="2 3" key="1">
    <citation type="submission" date="2019-03" db="EMBL/GenBank/DDBJ databases">
        <title>Genomic and seasonal variations among aquatic phages infecting the Baltic Sea Gammaproteobacteria Rheinheimera sp. bal341.</title>
        <authorList>
            <person name="Nilsson E."/>
            <person name="Li K."/>
            <person name="Fridlund J."/>
            <person name="Sulcius S."/>
            <person name="Bunse C."/>
            <person name="Karlsson C.M.G."/>
            <person name="Lindh M."/>
            <person name="Lundin D."/>
            <person name="Pinhassi J."/>
            <person name="Holmfeldt K."/>
        </authorList>
    </citation>
    <scope>NUCLEOTIDE SEQUENCE [LARGE SCALE GENOMIC DNA]</scope>
</reference>
<accession>A0A4P8N694</accession>
<dbReference type="Pfam" id="PF19905">
    <property type="entry name" value="DUF6378"/>
    <property type="match status" value="1"/>
</dbReference>
<evidence type="ECO:0000259" key="1">
    <source>
        <dbReference type="Pfam" id="PF19905"/>
    </source>
</evidence>
<organism evidence="2 3">
    <name type="scientific">Rheinheimera phage Barba21A</name>
    <dbReference type="NCBI Taxonomy" id="2849598"/>
    <lineage>
        <taxon>Viruses</taxon>
        <taxon>Duplodnaviria</taxon>
        <taxon>Heunggongvirae</taxon>
        <taxon>Uroviricota</taxon>
        <taxon>Caudoviricetes</taxon>
        <taxon>Barbavirus</taxon>
        <taxon>Barbavirus barba21A</taxon>
    </lineage>
</organism>
<gene>
    <name evidence="2" type="ORF">Barba21A_gp070</name>
</gene>
<sequence>MNNRDITIKEFIRINDHVPCADEGDWYGYSWCGVWPDEINVVCISKDNVSISYQIPYEDWVDTWELPKIYFDMSDEEIIAHAKAKYSQLQQKQLEQEISKLTSTMLLDQVKSIQLERAAEYEQEGGERSFAKIATIFNTLRNTELQPSDIALILSILKDVRFYSQEGLHKDSVIDKISYASLWGELIMEERG</sequence>
<protein>
    <recommendedName>
        <fullName evidence="1">DUF6378 domain-containing protein</fullName>
    </recommendedName>
</protein>
<dbReference type="EMBL" id="MK719733">
    <property type="protein sequence ID" value="QCQ62330.1"/>
    <property type="molecule type" value="Genomic_DNA"/>
</dbReference>